<dbReference type="InterPro" id="IPR004839">
    <property type="entry name" value="Aminotransferase_I/II_large"/>
</dbReference>
<dbReference type="InterPro" id="IPR015421">
    <property type="entry name" value="PyrdxlP-dep_Trfase_major"/>
</dbReference>
<comment type="caution">
    <text evidence="7">The sequence shown here is derived from an EMBL/GenBank/DDBJ whole genome shotgun (WGS) entry which is preliminary data.</text>
</comment>
<evidence type="ECO:0000313" key="8">
    <source>
        <dbReference type="Proteomes" id="UP000326924"/>
    </source>
</evidence>
<accession>A0A5J5EJS3</accession>
<name>A0A5J5EJS3_9PEZI</name>
<dbReference type="Gene3D" id="3.90.1150.10">
    <property type="entry name" value="Aspartate Aminotransferase, domain 1"/>
    <property type="match status" value="1"/>
</dbReference>
<dbReference type="InterPro" id="IPR015424">
    <property type="entry name" value="PyrdxlP-dep_Trfase"/>
</dbReference>
<dbReference type="GO" id="GO:0008483">
    <property type="term" value="F:transaminase activity"/>
    <property type="evidence" value="ECO:0007669"/>
    <property type="project" value="UniProtKB-KW"/>
</dbReference>
<dbReference type="GO" id="GO:0030170">
    <property type="term" value="F:pyridoxal phosphate binding"/>
    <property type="evidence" value="ECO:0007669"/>
    <property type="project" value="InterPro"/>
</dbReference>
<evidence type="ECO:0000256" key="5">
    <source>
        <dbReference type="ARBA" id="ARBA00022898"/>
    </source>
</evidence>
<dbReference type="InParanoid" id="A0A5J5EJS3"/>
<evidence type="ECO:0000256" key="4">
    <source>
        <dbReference type="ARBA" id="ARBA00022679"/>
    </source>
</evidence>
<evidence type="ECO:0000313" key="7">
    <source>
        <dbReference type="EMBL" id="KAA8895461.1"/>
    </source>
</evidence>
<dbReference type="Pfam" id="PF00155">
    <property type="entry name" value="Aminotran_1_2"/>
    <property type="match status" value="1"/>
</dbReference>
<dbReference type="AlphaFoldDB" id="A0A5J5EJS3"/>
<comment type="similarity">
    <text evidence="2">Belongs to the class-I pyridoxal-phosphate-dependent aminotransferase family.</text>
</comment>
<dbReference type="OrthoDB" id="7042322at2759"/>
<keyword evidence="8" id="KW-1185">Reference proteome</keyword>
<reference evidence="7 8" key="1">
    <citation type="submission" date="2019-09" db="EMBL/GenBank/DDBJ databases">
        <title>Draft genome of the ectomycorrhizal ascomycete Sphaerosporella brunnea.</title>
        <authorList>
            <consortium name="DOE Joint Genome Institute"/>
            <person name="Benucci G.M."/>
            <person name="Marozzi G."/>
            <person name="Antonielli L."/>
            <person name="Sanchez S."/>
            <person name="Marco P."/>
            <person name="Wang X."/>
            <person name="Falini L.B."/>
            <person name="Barry K."/>
            <person name="Haridas S."/>
            <person name="Lipzen A."/>
            <person name="Labutti K."/>
            <person name="Grigoriev I.V."/>
            <person name="Murat C."/>
            <person name="Martin F."/>
            <person name="Albertini E."/>
            <person name="Donnini D."/>
            <person name="Bonito G."/>
        </authorList>
    </citation>
    <scope>NUCLEOTIDE SEQUENCE [LARGE SCALE GENOMIC DNA]</scope>
    <source>
        <strain evidence="7 8">Sb_GMNB300</strain>
    </source>
</reference>
<gene>
    <name evidence="7" type="ORF">FN846DRAFT_785045</name>
</gene>
<evidence type="ECO:0000259" key="6">
    <source>
        <dbReference type="Pfam" id="PF00155"/>
    </source>
</evidence>
<sequence length="429" mass="47311">MALSVRGKSNVDEFMPKIAAAVAQKTQKHRIPIIDLSTAENWLMRDELVALFKDILRERLCNDDLSYPNGFAGCPKLLQSLSSFFNDHFNPHLPVEPGHIVVGPGAAAILDSLIFNICNPGDGVLVMAPYWVGFDFALNVRPSVRVVQVDVPDPSEVFSPGITAYLVEALRTSDVPIKAMILCNPHNPLGQCYTRQALEECLRFCQKENLHFISDEIYALSVFDSPDVPSPEPFVSALSFDPAVVGCDMARVHTVWSSSKDFGSSGLRLGVLVTQDNPSLGLGVALAANTQVSSLTAVVFSSLFSQKPLLNELIATNRARLARAYSRVVGFLKFHKMRYSVTYAGLYVWVRLSHTVSTWEQEAELWKRLGDKRVAVSAGRGYHASEPGWFRITFSVAAEDLTQGLCRIEEALGLKGWMDFVATPEQCSQ</sequence>
<comment type="cofactor">
    <cofactor evidence="1">
        <name>pyridoxal 5'-phosphate</name>
        <dbReference type="ChEBI" id="CHEBI:597326"/>
    </cofactor>
</comment>
<evidence type="ECO:0000256" key="3">
    <source>
        <dbReference type="ARBA" id="ARBA00022576"/>
    </source>
</evidence>
<evidence type="ECO:0000256" key="1">
    <source>
        <dbReference type="ARBA" id="ARBA00001933"/>
    </source>
</evidence>
<dbReference type="GO" id="GO:0006520">
    <property type="term" value="P:amino acid metabolic process"/>
    <property type="evidence" value="ECO:0007669"/>
    <property type="project" value="TreeGrafter"/>
</dbReference>
<dbReference type="PANTHER" id="PTHR43795:SF32">
    <property type="entry name" value="AMINOTRANSFERASE GLII-RELATED"/>
    <property type="match status" value="1"/>
</dbReference>
<organism evidence="7 8">
    <name type="scientific">Sphaerosporella brunnea</name>
    <dbReference type="NCBI Taxonomy" id="1250544"/>
    <lineage>
        <taxon>Eukaryota</taxon>
        <taxon>Fungi</taxon>
        <taxon>Dikarya</taxon>
        <taxon>Ascomycota</taxon>
        <taxon>Pezizomycotina</taxon>
        <taxon>Pezizomycetes</taxon>
        <taxon>Pezizales</taxon>
        <taxon>Pyronemataceae</taxon>
        <taxon>Sphaerosporella</taxon>
    </lineage>
</organism>
<dbReference type="PANTHER" id="PTHR43795">
    <property type="entry name" value="BIFUNCTIONAL ASPARTATE AMINOTRANSFERASE AND GLUTAMATE/ASPARTATE-PREPHENATE AMINOTRANSFERASE-RELATED"/>
    <property type="match status" value="1"/>
</dbReference>
<dbReference type="Gene3D" id="3.40.640.10">
    <property type="entry name" value="Type I PLP-dependent aspartate aminotransferase-like (Major domain)"/>
    <property type="match status" value="1"/>
</dbReference>
<feature type="domain" description="Aminotransferase class I/classII large" evidence="6">
    <location>
        <begin position="58"/>
        <end position="407"/>
    </location>
</feature>
<dbReference type="CDD" id="cd00609">
    <property type="entry name" value="AAT_like"/>
    <property type="match status" value="1"/>
</dbReference>
<dbReference type="InterPro" id="IPR050478">
    <property type="entry name" value="Ethylene_sulfur-biosynth"/>
</dbReference>
<keyword evidence="4 7" id="KW-0808">Transferase</keyword>
<keyword evidence="3" id="KW-0032">Aminotransferase</keyword>
<evidence type="ECO:0000256" key="2">
    <source>
        <dbReference type="ARBA" id="ARBA00007441"/>
    </source>
</evidence>
<keyword evidence="5" id="KW-0663">Pyridoxal phosphate</keyword>
<dbReference type="SUPFAM" id="SSF53383">
    <property type="entry name" value="PLP-dependent transferases"/>
    <property type="match status" value="1"/>
</dbReference>
<dbReference type="PRINTS" id="PR00753">
    <property type="entry name" value="ACCSYNTHASE"/>
</dbReference>
<protein>
    <submittedName>
        <fullName evidence="7">Pyridoxal phosphate-dependent transferase</fullName>
    </submittedName>
</protein>
<dbReference type="EMBL" id="VXIS01000262">
    <property type="protein sequence ID" value="KAA8895461.1"/>
    <property type="molecule type" value="Genomic_DNA"/>
</dbReference>
<dbReference type="Proteomes" id="UP000326924">
    <property type="component" value="Unassembled WGS sequence"/>
</dbReference>
<proteinExistence type="inferred from homology"/>
<dbReference type="InterPro" id="IPR015422">
    <property type="entry name" value="PyrdxlP-dep_Trfase_small"/>
</dbReference>